<dbReference type="HOGENOM" id="CLU_1503970_0_0_1"/>
<dbReference type="STRING" id="1229662.W3XE49"/>
<dbReference type="RefSeq" id="XP_007832129.1">
    <property type="nucleotide sequence ID" value="XM_007833938.1"/>
</dbReference>
<dbReference type="KEGG" id="pfy:PFICI_05357"/>
<dbReference type="GeneID" id="19270370"/>
<organism evidence="1 2">
    <name type="scientific">Pestalotiopsis fici (strain W106-1 / CGMCC3.15140)</name>
    <dbReference type="NCBI Taxonomy" id="1229662"/>
    <lineage>
        <taxon>Eukaryota</taxon>
        <taxon>Fungi</taxon>
        <taxon>Dikarya</taxon>
        <taxon>Ascomycota</taxon>
        <taxon>Pezizomycotina</taxon>
        <taxon>Sordariomycetes</taxon>
        <taxon>Xylariomycetidae</taxon>
        <taxon>Amphisphaeriales</taxon>
        <taxon>Sporocadaceae</taxon>
        <taxon>Pestalotiopsis</taxon>
    </lineage>
</organism>
<proteinExistence type="predicted"/>
<accession>W3XE49</accession>
<sequence>MAGHPNSPWAERFAPYRIPIDIWGGVQHSGLAQAHPPLDPAHYFDVWGANIPTMYTHINKPPLNELDRIFHYERLQQLIMRGIKTRQLGVLNTRTFLGRSGHTYEDDYLGGTTFQINENKWLVCFRRHRWYAPQTFRGLSPSRPSIMNTDDDRVWRHLSYPLELLHRILRLMMREQHSL</sequence>
<dbReference type="EMBL" id="KI912111">
    <property type="protein sequence ID" value="ETS83481.1"/>
    <property type="molecule type" value="Genomic_DNA"/>
</dbReference>
<reference evidence="2" key="1">
    <citation type="journal article" date="2015" name="BMC Genomics">
        <title>Genomic and transcriptomic analysis of the endophytic fungus Pestalotiopsis fici reveals its lifestyle and high potential for synthesis of natural products.</title>
        <authorList>
            <person name="Wang X."/>
            <person name="Zhang X."/>
            <person name="Liu L."/>
            <person name="Xiang M."/>
            <person name="Wang W."/>
            <person name="Sun X."/>
            <person name="Che Y."/>
            <person name="Guo L."/>
            <person name="Liu G."/>
            <person name="Guo L."/>
            <person name="Wang C."/>
            <person name="Yin W.B."/>
            <person name="Stadler M."/>
            <person name="Zhang X."/>
            <person name="Liu X."/>
        </authorList>
    </citation>
    <scope>NUCLEOTIDE SEQUENCE [LARGE SCALE GENOMIC DNA]</scope>
    <source>
        <strain evidence="2">W106-1 / CGMCC3.15140</strain>
    </source>
</reference>
<dbReference type="Proteomes" id="UP000030651">
    <property type="component" value="Unassembled WGS sequence"/>
</dbReference>
<evidence type="ECO:0000313" key="2">
    <source>
        <dbReference type="Proteomes" id="UP000030651"/>
    </source>
</evidence>
<dbReference type="InParanoid" id="W3XE49"/>
<keyword evidence="2" id="KW-1185">Reference proteome</keyword>
<name>W3XE49_PESFW</name>
<dbReference type="OrthoDB" id="10254945at2759"/>
<evidence type="ECO:0000313" key="1">
    <source>
        <dbReference type="EMBL" id="ETS83481.1"/>
    </source>
</evidence>
<dbReference type="AlphaFoldDB" id="W3XE49"/>
<gene>
    <name evidence="1" type="ORF">PFICI_05357</name>
</gene>
<protein>
    <submittedName>
        <fullName evidence="1">Uncharacterized protein</fullName>
    </submittedName>
</protein>